<dbReference type="InterPro" id="IPR043502">
    <property type="entry name" value="DNA/RNA_pol_sf"/>
</dbReference>
<proteinExistence type="predicted"/>
<reference evidence="1" key="1">
    <citation type="submission" date="2020-04" db="EMBL/GenBank/DDBJ databases">
        <authorList>
            <person name="Alioto T."/>
            <person name="Alioto T."/>
            <person name="Gomez Garrido J."/>
        </authorList>
    </citation>
    <scope>NUCLEOTIDE SEQUENCE</scope>
    <source>
        <strain evidence="1">A484AB</strain>
    </source>
</reference>
<comment type="caution">
    <text evidence="1">The sequence shown here is derived from an EMBL/GenBank/DDBJ whole genome shotgun (WGS) entry which is preliminary data.</text>
</comment>
<evidence type="ECO:0000313" key="1">
    <source>
        <dbReference type="EMBL" id="CAB3978565.1"/>
    </source>
</evidence>
<dbReference type="EMBL" id="CACRXK020000125">
    <property type="protein sequence ID" value="CAB3978565.1"/>
    <property type="molecule type" value="Genomic_DNA"/>
</dbReference>
<dbReference type="OrthoDB" id="426210at2759"/>
<dbReference type="Proteomes" id="UP001152795">
    <property type="component" value="Unassembled WGS sequence"/>
</dbReference>
<dbReference type="PANTHER" id="PTHR33332">
    <property type="entry name" value="REVERSE TRANSCRIPTASE DOMAIN-CONTAINING PROTEIN"/>
    <property type="match status" value="1"/>
</dbReference>
<dbReference type="SUPFAM" id="SSF56672">
    <property type="entry name" value="DNA/RNA polymerases"/>
    <property type="match status" value="1"/>
</dbReference>
<gene>
    <name evidence="1" type="ORF">PACLA_8A047199</name>
</gene>
<name>A0A7D9HAA7_PARCT</name>
<dbReference type="AlphaFoldDB" id="A0A7D9HAA7"/>
<sequence length="231" mass="26190">MSKAFDRVDHSLLLVKLKHIGLPTSYLKWLSSYILNRQQQVTVLGATSKPLQVASGVPQGSILGPILFLVYSSDILSPCDRGAMYADDLKCYRSINSHDDAHLFQTEINSVSVATENCHLNFNGLKCSVLKITRKKNTVQYPYQLNDTPLPLVSKINDLGVLVTSNLDWSDHTYKICKKANKMLGLLRRCTLEFHNPQTRRLLYLTIVRSSFSYASQLWSPQKVELIQEME</sequence>
<protein>
    <submittedName>
        <fullName evidence="1">Uncharacterized protein</fullName>
    </submittedName>
</protein>
<dbReference type="InterPro" id="IPR000477">
    <property type="entry name" value="RT_dom"/>
</dbReference>
<evidence type="ECO:0000313" key="2">
    <source>
        <dbReference type="Proteomes" id="UP001152795"/>
    </source>
</evidence>
<dbReference type="Pfam" id="PF00078">
    <property type="entry name" value="RVT_1"/>
    <property type="match status" value="1"/>
</dbReference>
<accession>A0A7D9HAA7</accession>
<dbReference type="PROSITE" id="PS50878">
    <property type="entry name" value="RT_POL"/>
    <property type="match status" value="1"/>
</dbReference>
<keyword evidence="2" id="KW-1185">Reference proteome</keyword>
<organism evidence="1 2">
    <name type="scientific">Paramuricea clavata</name>
    <name type="common">Red gorgonian</name>
    <name type="synonym">Violescent sea-whip</name>
    <dbReference type="NCBI Taxonomy" id="317549"/>
    <lineage>
        <taxon>Eukaryota</taxon>
        <taxon>Metazoa</taxon>
        <taxon>Cnidaria</taxon>
        <taxon>Anthozoa</taxon>
        <taxon>Octocorallia</taxon>
        <taxon>Malacalcyonacea</taxon>
        <taxon>Plexauridae</taxon>
        <taxon>Paramuricea</taxon>
    </lineage>
</organism>